<organism evidence="2">
    <name type="scientific">mine drainage metagenome</name>
    <dbReference type="NCBI Taxonomy" id="410659"/>
    <lineage>
        <taxon>unclassified sequences</taxon>
        <taxon>metagenomes</taxon>
        <taxon>ecological metagenomes</taxon>
    </lineage>
</organism>
<evidence type="ECO:0000313" key="2">
    <source>
        <dbReference type="EMBL" id="OIR15142.1"/>
    </source>
</evidence>
<protein>
    <recommendedName>
        <fullName evidence="1">DUF2846 domain-containing protein</fullName>
    </recommendedName>
</protein>
<gene>
    <name evidence="2" type="ORF">GALL_42610</name>
</gene>
<feature type="domain" description="DUF2846" evidence="1">
    <location>
        <begin position="38"/>
        <end position="115"/>
    </location>
</feature>
<dbReference type="AlphaFoldDB" id="A0A1J5TSY7"/>
<dbReference type="PIRSF" id="PIRSF012335">
    <property type="entry name" value="UCP012335"/>
    <property type="match status" value="1"/>
</dbReference>
<reference evidence="2" key="1">
    <citation type="submission" date="2016-10" db="EMBL/GenBank/DDBJ databases">
        <title>Sequence of Gallionella enrichment culture.</title>
        <authorList>
            <person name="Poehlein A."/>
            <person name="Muehling M."/>
            <person name="Daniel R."/>
        </authorList>
    </citation>
    <scope>NUCLEOTIDE SEQUENCE</scope>
</reference>
<sequence>MKKNLIVLVFLIALSLLQGCASGPSYSAMANSIPPVPADKGRIYFYRPSVLGAAIQPAVRVDGVAVGKAQSEGFFYVDLAPGSHVVETTTEVSRRLTFLLGKGQTRYVKLAISIGFAVGHVYPELVDDAVGQKGVQDCKYIGTAPSMGAP</sequence>
<dbReference type="EMBL" id="MLJW01000010">
    <property type="protein sequence ID" value="OIR15142.1"/>
    <property type="molecule type" value="Genomic_DNA"/>
</dbReference>
<dbReference type="InterPro" id="IPR016596">
    <property type="entry name" value="UCP012335"/>
</dbReference>
<name>A0A1J5TSY7_9ZZZZ</name>
<accession>A0A1J5TSY7</accession>
<evidence type="ECO:0000259" key="1">
    <source>
        <dbReference type="Pfam" id="PF11008"/>
    </source>
</evidence>
<comment type="caution">
    <text evidence="2">The sequence shown here is derived from an EMBL/GenBank/DDBJ whole genome shotgun (WGS) entry which is preliminary data.</text>
</comment>
<dbReference type="InterPro" id="IPR022548">
    <property type="entry name" value="DUF2846"/>
</dbReference>
<dbReference type="Pfam" id="PF11008">
    <property type="entry name" value="DUF2846"/>
    <property type="match status" value="1"/>
</dbReference>
<dbReference type="PROSITE" id="PS51257">
    <property type="entry name" value="PROKAR_LIPOPROTEIN"/>
    <property type="match status" value="1"/>
</dbReference>
<proteinExistence type="predicted"/>